<dbReference type="AlphaFoldDB" id="A0A5B6VME1"/>
<dbReference type="EMBL" id="SMMG02000006">
    <property type="protein sequence ID" value="KAA3470227.1"/>
    <property type="molecule type" value="Genomic_DNA"/>
</dbReference>
<reference evidence="2" key="1">
    <citation type="journal article" date="2019" name="Plant Biotechnol. J.">
        <title>Genome sequencing of the Australian wild diploid species Gossypium australe highlights disease resistance and delayed gland morphogenesis.</title>
        <authorList>
            <person name="Cai Y."/>
            <person name="Cai X."/>
            <person name="Wang Q."/>
            <person name="Wang P."/>
            <person name="Zhang Y."/>
            <person name="Cai C."/>
            <person name="Xu Y."/>
            <person name="Wang K."/>
            <person name="Zhou Z."/>
            <person name="Wang C."/>
            <person name="Geng S."/>
            <person name="Li B."/>
            <person name="Dong Q."/>
            <person name="Hou Y."/>
            <person name="Wang H."/>
            <person name="Ai P."/>
            <person name="Liu Z."/>
            <person name="Yi F."/>
            <person name="Sun M."/>
            <person name="An G."/>
            <person name="Cheng J."/>
            <person name="Zhang Y."/>
            <person name="Shi Q."/>
            <person name="Xie Y."/>
            <person name="Shi X."/>
            <person name="Chang Y."/>
            <person name="Huang F."/>
            <person name="Chen Y."/>
            <person name="Hong S."/>
            <person name="Mi L."/>
            <person name="Sun Q."/>
            <person name="Zhang L."/>
            <person name="Zhou B."/>
            <person name="Peng R."/>
            <person name="Zhang X."/>
            <person name="Liu F."/>
        </authorList>
    </citation>
    <scope>NUCLEOTIDE SEQUENCE [LARGE SCALE GENOMIC DNA]</scope>
    <source>
        <strain evidence="2">cv. PA1801</strain>
    </source>
</reference>
<proteinExistence type="predicted"/>
<dbReference type="Proteomes" id="UP000325315">
    <property type="component" value="Unassembled WGS sequence"/>
</dbReference>
<sequence length="68" mass="7885">MAFVRKKIKFWIIKKHNTPNTCVVAKENKKRNRVFHLAKEIQAISESRLALIRESSGTSSHYQTSKLS</sequence>
<protein>
    <submittedName>
        <fullName evidence="1">Uncharacterized protein</fullName>
    </submittedName>
</protein>
<name>A0A5B6VME1_9ROSI</name>
<evidence type="ECO:0000313" key="1">
    <source>
        <dbReference type="EMBL" id="KAA3470227.1"/>
    </source>
</evidence>
<organism evidence="1 2">
    <name type="scientific">Gossypium australe</name>
    <dbReference type="NCBI Taxonomy" id="47621"/>
    <lineage>
        <taxon>Eukaryota</taxon>
        <taxon>Viridiplantae</taxon>
        <taxon>Streptophyta</taxon>
        <taxon>Embryophyta</taxon>
        <taxon>Tracheophyta</taxon>
        <taxon>Spermatophyta</taxon>
        <taxon>Magnoliopsida</taxon>
        <taxon>eudicotyledons</taxon>
        <taxon>Gunneridae</taxon>
        <taxon>Pentapetalae</taxon>
        <taxon>rosids</taxon>
        <taxon>malvids</taxon>
        <taxon>Malvales</taxon>
        <taxon>Malvaceae</taxon>
        <taxon>Malvoideae</taxon>
        <taxon>Gossypium</taxon>
    </lineage>
</organism>
<accession>A0A5B6VME1</accession>
<comment type="caution">
    <text evidence="1">The sequence shown here is derived from an EMBL/GenBank/DDBJ whole genome shotgun (WGS) entry which is preliminary data.</text>
</comment>
<gene>
    <name evidence="1" type="ORF">EPI10_015955</name>
</gene>
<keyword evidence="2" id="KW-1185">Reference proteome</keyword>
<evidence type="ECO:0000313" key="2">
    <source>
        <dbReference type="Proteomes" id="UP000325315"/>
    </source>
</evidence>